<name>A0A8R2M670_BOMMO</name>
<evidence type="ECO:0000313" key="1">
    <source>
        <dbReference type="EnsemblMetazoa" id="XP_037875635.1"/>
    </source>
</evidence>
<sequence>MSSKGLLKAKAQFQSRYAILTNAFKSVQDVNPSSATAAAQRQFSTYFPHMLECYEVIITNKAEFDEPEFAAELEAIQTQFSEEPSTSKGIWKDLDVKKSSLNLHLKSKSCIREAEKSI</sequence>
<accession>A0A8R2M670</accession>
<dbReference type="Proteomes" id="UP000005204">
    <property type="component" value="Unassembled WGS sequence"/>
</dbReference>
<dbReference type="AlphaFoldDB" id="A0A8R2M670"/>
<proteinExistence type="predicted"/>
<evidence type="ECO:0000313" key="2">
    <source>
        <dbReference type="Proteomes" id="UP000005204"/>
    </source>
</evidence>
<dbReference type="EnsemblMetazoa" id="XM_038019707.1">
    <property type="protein sequence ID" value="XP_037875635.1"/>
    <property type="gene ID" value="LOC119630401"/>
</dbReference>
<reference evidence="2" key="1">
    <citation type="journal article" date="2008" name="Insect Biochem. Mol. Biol.">
        <title>The genome of a lepidopteran model insect, the silkworm Bombyx mori.</title>
        <authorList>
            <consortium name="International Silkworm Genome Consortium"/>
        </authorList>
    </citation>
    <scope>NUCLEOTIDE SEQUENCE [LARGE SCALE GENOMIC DNA]</scope>
    <source>
        <strain evidence="2">p50T</strain>
    </source>
</reference>
<organism evidence="1 2">
    <name type="scientific">Bombyx mori</name>
    <name type="common">Silk moth</name>
    <dbReference type="NCBI Taxonomy" id="7091"/>
    <lineage>
        <taxon>Eukaryota</taxon>
        <taxon>Metazoa</taxon>
        <taxon>Ecdysozoa</taxon>
        <taxon>Arthropoda</taxon>
        <taxon>Hexapoda</taxon>
        <taxon>Insecta</taxon>
        <taxon>Pterygota</taxon>
        <taxon>Neoptera</taxon>
        <taxon>Endopterygota</taxon>
        <taxon>Lepidoptera</taxon>
        <taxon>Glossata</taxon>
        <taxon>Ditrysia</taxon>
        <taxon>Bombycoidea</taxon>
        <taxon>Bombycidae</taxon>
        <taxon>Bombycinae</taxon>
        <taxon>Bombyx</taxon>
    </lineage>
</organism>
<keyword evidence="2" id="KW-1185">Reference proteome</keyword>
<reference evidence="1" key="2">
    <citation type="submission" date="2022-06" db="UniProtKB">
        <authorList>
            <consortium name="EnsemblMetazoa"/>
        </authorList>
    </citation>
    <scope>IDENTIFICATION</scope>
    <source>
        <strain evidence="1">p50T (Dazao)</strain>
    </source>
</reference>
<protein>
    <submittedName>
        <fullName evidence="1">Uncharacterized protein</fullName>
    </submittedName>
</protein>